<keyword evidence="1" id="KW-0479">Metal-binding</keyword>
<dbReference type="PROSITE" id="PS00028">
    <property type="entry name" value="ZINC_FINGER_C2H2_1"/>
    <property type="match status" value="1"/>
</dbReference>
<evidence type="ECO:0000313" key="5">
    <source>
        <dbReference type="Proteomes" id="UP000664169"/>
    </source>
</evidence>
<feature type="compositionally biased region" description="Polar residues" evidence="2">
    <location>
        <begin position="159"/>
        <end position="173"/>
    </location>
</feature>
<evidence type="ECO:0000313" key="4">
    <source>
        <dbReference type="EMBL" id="CAF9924972.1"/>
    </source>
</evidence>
<keyword evidence="5" id="KW-1185">Reference proteome</keyword>
<keyword evidence="1" id="KW-0863">Zinc-finger</keyword>
<gene>
    <name evidence="4" type="ORF">GOMPHAMPRED_003780</name>
</gene>
<dbReference type="Gene3D" id="3.30.160.60">
    <property type="entry name" value="Classic Zinc Finger"/>
    <property type="match status" value="1"/>
</dbReference>
<accession>A0A8H3FGV7</accession>
<reference evidence="4" key="1">
    <citation type="submission" date="2021-03" db="EMBL/GenBank/DDBJ databases">
        <authorList>
            <person name="Tagirdzhanova G."/>
        </authorList>
    </citation>
    <scope>NUCLEOTIDE SEQUENCE</scope>
</reference>
<feature type="region of interest" description="Disordered" evidence="2">
    <location>
        <begin position="138"/>
        <end position="173"/>
    </location>
</feature>
<comment type="caution">
    <text evidence="4">The sequence shown here is derived from an EMBL/GenBank/DDBJ whole genome shotgun (WGS) entry which is preliminary data.</text>
</comment>
<feature type="region of interest" description="Disordered" evidence="2">
    <location>
        <begin position="30"/>
        <end position="51"/>
    </location>
</feature>
<organism evidence="4 5">
    <name type="scientific">Gomphillus americanus</name>
    <dbReference type="NCBI Taxonomy" id="1940652"/>
    <lineage>
        <taxon>Eukaryota</taxon>
        <taxon>Fungi</taxon>
        <taxon>Dikarya</taxon>
        <taxon>Ascomycota</taxon>
        <taxon>Pezizomycotina</taxon>
        <taxon>Lecanoromycetes</taxon>
        <taxon>OSLEUM clade</taxon>
        <taxon>Ostropomycetidae</taxon>
        <taxon>Ostropales</taxon>
        <taxon>Graphidaceae</taxon>
        <taxon>Gomphilloideae</taxon>
        <taxon>Gomphillus</taxon>
    </lineage>
</organism>
<evidence type="ECO:0000256" key="2">
    <source>
        <dbReference type="SAM" id="MobiDB-lite"/>
    </source>
</evidence>
<dbReference type="EMBL" id="CAJPDQ010000022">
    <property type="protein sequence ID" value="CAF9924972.1"/>
    <property type="molecule type" value="Genomic_DNA"/>
</dbReference>
<dbReference type="InterPro" id="IPR013087">
    <property type="entry name" value="Znf_C2H2_type"/>
</dbReference>
<feature type="region of interest" description="Disordered" evidence="2">
    <location>
        <begin position="194"/>
        <end position="284"/>
    </location>
</feature>
<feature type="region of interest" description="Disordered" evidence="2">
    <location>
        <begin position="83"/>
        <end position="108"/>
    </location>
</feature>
<proteinExistence type="predicted"/>
<evidence type="ECO:0000259" key="3">
    <source>
        <dbReference type="PROSITE" id="PS50157"/>
    </source>
</evidence>
<feature type="domain" description="C2H2-type" evidence="3">
    <location>
        <begin position="114"/>
        <end position="138"/>
    </location>
</feature>
<dbReference type="Proteomes" id="UP000664169">
    <property type="component" value="Unassembled WGS sequence"/>
</dbReference>
<dbReference type="GO" id="GO:0008270">
    <property type="term" value="F:zinc ion binding"/>
    <property type="evidence" value="ECO:0007669"/>
    <property type="project" value="UniProtKB-KW"/>
</dbReference>
<dbReference type="AlphaFoldDB" id="A0A8H3FGV7"/>
<evidence type="ECO:0000256" key="1">
    <source>
        <dbReference type="PROSITE-ProRule" id="PRU00042"/>
    </source>
</evidence>
<protein>
    <recommendedName>
        <fullName evidence="3">C2H2-type domain-containing protein</fullName>
    </recommendedName>
</protein>
<dbReference type="OrthoDB" id="3437960at2759"/>
<name>A0A8H3FGV7_9LECA</name>
<keyword evidence="1" id="KW-0862">Zinc</keyword>
<sequence length="336" mass="36306">MDLPNILNNRGGTGVAMAAGQHLHHYPDLTGRSMSDTGSERGMSPHLSERGHYGRATNQLQGLSMDTVPHHQQYSMVSNPYPTPTGSIENGYPHAHDDQLQTPTSDSAAQTKAFACSSCGKGFARRSDLARHESKAHADAVFANRPQQRIKTEGLTYSDAGSNRSSPSSDRNMSVIQSATDLSQAQMLPRQADFYMGGLPPHLRHDIPQNVSRSGSASPSLSGFGLNSRPSFTSHPTAYASLPPLEPPAQNEQRAPGSQGGSPHLSSIGWQTPPHPNVGSPMAGNGYVYPDPTYDLSTSNLYYAQHAHRRPQSAEPDHYEMKPRMPGSEVWAAQMS</sequence>
<feature type="compositionally biased region" description="Low complexity" evidence="2">
    <location>
        <begin position="212"/>
        <end position="225"/>
    </location>
</feature>
<feature type="region of interest" description="Disordered" evidence="2">
    <location>
        <begin position="306"/>
        <end position="336"/>
    </location>
</feature>
<dbReference type="PROSITE" id="PS50157">
    <property type="entry name" value="ZINC_FINGER_C2H2_2"/>
    <property type="match status" value="1"/>
</dbReference>